<dbReference type="Pfam" id="PF10397">
    <property type="entry name" value="ADSL_C"/>
    <property type="match status" value="1"/>
</dbReference>
<dbReference type="PRINTS" id="PR00145">
    <property type="entry name" value="ARGSUCLYASE"/>
</dbReference>
<sequence>MSEDDGAVGGLYGGIFGRGGIGAETGDRAWLRALLDAEAALARAHARVGLVPSDHAAAITAACVPENFDARALGAAAAGSGNPVVPLVAELTRQVGGDAAHRIHYGATSQDIMDTAAMLVSRRAGAVVAGHAGSAADRLAALADEHRETVMAGRTLLQQALPTTFGLVAAGWLAGLEDSARHLAGVLERRAAAQLGGAAGTLASLGAQGPAVVAAFADEVGLAEPDLPWHTERGRVADVAAALGRVCGAAGKAAGDVVLLAQTEVGEVEEVAGAGVGGSSTLPHKRNPIAAVSAAACAEQAPGLVSTLFAAQVQQHQRAAGPWHAEWPALSRLLEATGSAAAWLDTSLERLAVRPGAMRANLAATGGFPMAERVTTDLAPELGRAQAHEKVREACAEAAQSGRDLAEVLAAHLDGLRDRGQVDALLDPAGYLGSAPAMVEQALAAHRAAATESNGGRTV</sequence>
<dbReference type="EMBL" id="BAABIK010000001">
    <property type="protein sequence ID" value="GAA4925525.1"/>
    <property type="molecule type" value="Genomic_DNA"/>
</dbReference>
<gene>
    <name evidence="4" type="ORF">GCM10023224_00040</name>
</gene>
<protein>
    <submittedName>
        <fullName evidence="4">3-carboxy-cis,cis-muconate cycloisomerase</fullName>
    </submittedName>
</protein>
<dbReference type="Pfam" id="PF00206">
    <property type="entry name" value="Lyase_1"/>
    <property type="match status" value="1"/>
</dbReference>
<dbReference type="InterPro" id="IPR012789">
    <property type="entry name" value="Protocat_PcaB-like"/>
</dbReference>
<organism evidence="4 5">
    <name type="scientific">Streptomonospora halophila</name>
    <dbReference type="NCBI Taxonomy" id="427369"/>
    <lineage>
        <taxon>Bacteria</taxon>
        <taxon>Bacillati</taxon>
        <taxon>Actinomycetota</taxon>
        <taxon>Actinomycetes</taxon>
        <taxon>Streptosporangiales</taxon>
        <taxon>Nocardiopsidaceae</taxon>
        <taxon>Streptomonospora</taxon>
    </lineage>
</organism>
<dbReference type="PRINTS" id="PR00149">
    <property type="entry name" value="FUMRATELYASE"/>
</dbReference>
<dbReference type="NCBIfam" id="TIGR02426">
    <property type="entry name" value="protocat_pcaB"/>
    <property type="match status" value="1"/>
</dbReference>
<dbReference type="Gene3D" id="1.20.200.10">
    <property type="entry name" value="Fumarase/aspartase (Central domain)"/>
    <property type="match status" value="1"/>
</dbReference>
<dbReference type="Gene3D" id="1.10.40.30">
    <property type="entry name" value="Fumarase/aspartase (C-terminal domain)"/>
    <property type="match status" value="1"/>
</dbReference>
<dbReference type="PANTHER" id="PTHR43172:SF2">
    <property type="entry name" value="ADENYLOSUCCINATE LYASE C-TERMINAL DOMAIN-CONTAINING PROTEIN"/>
    <property type="match status" value="1"/>
</dbReference>
<accession>A0ABP9G7V8</accession>
<evidence type="ECO:0000313" key="4">
    <source>
        <dbReference type="EMBL" id="GAA4925525.1"/>
    </source>
</evidence>
<dbReference type="Proteomes" id="UP001499993">
    <property type="component" value="Unassembled WGS sequence"/>
</dbReference>
<dbReference type="RefSeq" id="WP_345554896.1">
    <property type="nucleotide sequence ID" value="NZ_BAABIK010000001.1"/>
</dbReference>
<dbReference type="SUPFAM" id="SSF48557">
    <property type="entry name" value="L-aspartase-like"/>
    <property type="match status" value="1"/>
</dbReference>
<reference evidence="5" key="1">
    <citation type="journal article" date="2019" name="Int. J. Syst. Evol. Microbiol.">
        <title>The Global Catalogue of Microorganisms (GCM) 10K type strain sequencing project: providing services to taxonomists for standard genome sequencing and annotation.</title>
        <authorList>
            <consortium name="The Broad Institute Genomics Platform"/>
            <consortium name="The Broad Institute Genome Sequencing Center for Infectious Disease"/>
            <person name="Wu L."/>
            <person name="Ma J."/>
        </authorList>
    </citation>
    <scope>NUCLEOTIDE SEQUENCE [LARGE SCALE GENOMIC DNA]</scope>
    <source>
        <strain evidence="5">JCM 18123</strain>
    </source>
</reference>
<comment type="caution">
    <text evidence="4">The sequence shown here is derived from an EMBL/GenBank/DDBJ whole genome shotgun (WGS) entry which is preliminary data.</text>
</comment>
<evidence type="ECO:0000256" key="2">
    <source>
        <dbReference type="ARBA" id="ARBA00034772"/>
    </source>
</evidence>
<proteinExistence type="inferred from homology"/>
<name>A0ABP9G7V8_9ACTN</name>
<evidence type="ECO:0000313" key="5">
    <source>
        <dbReference type="Proteomes" id="UP001499993"/>
    </source>
</evidence>
<dbReference type="InterPro" id="IPR022761">
    <property type="entry name" value="Fumarate_lyase_N"/>
</dbReference>
<evidence type="ECO:0000259" key="3">
    <source>
        <dbReference type="SMART" id="SM00998"/>
    </source>
</evidence>
<comment type="similarity">
    <text evidence="2">Belongs to the class-II fumarase/aspartase family.</text>
</comment>
<dbReference type="InterPro" id="IPR019468">
    <property type="entry name" value="AdenyloSucc_lyase_C"/>
</dbReference>
<keyword evidence="1" id="KW-0456">Lyase</keyword>
<dbReference type="InterPro" id="IPR008948">
    <property type="entry name" value="L-Aspartase-like"/>
</dbReference>
<dbReference type="InterPro" id="IPR000362">
    <property type="entry name" value="Fumarate_lyase_fam"/>
</dbReference>
<keyword evidence="5" id="KW-1185">Reference proteome</keyword>
<dbReference type="SMART" id="SM00998">
    <property type="entry name" value="ADSL_C"/>
    <property type="match status" value="1"/>
</dbReference>
<dbReference type="PANTHER" id="PTHR43172">
    <property type="entry name" value="ADENYLOSUCCINATE LYASE"/>
    <property type="match status" value="1"/>
</dbReference>
<evidence type="ECO:0000256" key="1">
    <source>
        <dbReference type="ARBA" id="ARBA00023239"/>
    </source>
</evidence>
<feature type="domain" description="Adenylosuccinate lyase C-terminal" evidence="3">
    <location>
        <begin position="366"/>
        <end position="443"/>
    </location>
</feature>